<keyword evidence="3" id="KW-1185">Reference proteome</keyword>
<evidence type="ECO:0000313" key="2">
    <source>
        <dbReference type="EMBL" id="MFD1292600.1"/>
    </source>
</evidence>
<gene>
    <name evidence="2" type="ORF">ACFQ5N_02020</name>
</gene>
<evidence type="ECO:0000313" key="3">
    <source>
        <dbReference type="Proteomes" id="UP001597241"/>
    </source>
</evidence>
<dbReference type="InterPro" id="IPR041657">
    <property type="entry name" value="HTH_17"/>
</dbReference>
<proteinExistence type="predicted"/>
<evidence type="ECO:0000259" key="1">
    <source>
        <dbReference type="Pfam" id="PF12728"/>
    </source>
</evidence>
<accession>A0ABW3WMQ8</accession>
<protein>
    <submittedName>
        <fullName evidence="2">Helix-turn-helix domain-containing protein</fullName>
    </submittedName>
</protein>
<reference evidence="3" key="1">
    <citation type="journal article" date="2019" name="Int. J. Syst. Evol. Microbiol.">
        <title>The Global Catalogue of Microorganisms (GCM) 10K type strain sequencing project: providing services to taxonomists for standard genome sequencing and annotation.</title>
        <authorList>
            <consortium name="The Broad Institute Genomics Platform"/>
            <consortium name="The Broad Institute Genome Sequencing Center for Infectious Disease"/>
            <person name="Wu L."/>
            <person name="Ma J."/>
        </authorList>
    </citation>
    <scope>NUCLEOTIDE SEQUENCE [LARGE SCALE GENOMIC DNA]</scope>
    <source>
        <strain evidence="3">CCUG 62221</strain>
    </source>
</reference>
<name>A0ABW3WMQ8_9FLAO</name>
<organism evidence="2 3">
    <name type="scientific">Lutibacter holmesii</name>
    <dbReference type="NCBI Taxonomy" id="1137985"/>
    <lineage>
        <taxon>Bacteria</taxon>
        <taxon>Pseudomonadati</taxon>
        <taxon>Bacteroidota</taxon>
        <taxon>Flavobacteriia</taxon>
        <taxon>Flavobacteriales</taxon>
        <taxon>Flavobacteriaceae</taxon>
        <taxon>Lutibacter</taxon>
    </lineage>
</organism>
<dbReference type="RefSeq" id="WP_386807295.1">
    <property type="nucleotide sequence ID" value="NZ_JBHTMV010000002.1"/>
</dbReference>
<dbReference type="Proteomes" id="UP001597241">
    <property type="component" value="Unassembled WGS sequence"/>
</dbReference>
<dbReference type="Pfam" id="PF12728">
    <property type="entry name" value="HTH_17"/>
    <property type="match status" value="1"/>
</dbReference>
<comment type="caution">
    <text evidence="2">The sequence shown here is derived from an EMBL/GenBank/DDBJ whole genome shotgun (WGS) entry which is preliminary data.</text>
</comment>
<sequence>MLDQEITKINTPLYDNFPLSWHLFRSRADNYAKNSELLILSNEVKDQFNKEVTPKLRKEYSYEQFIKGITIWETLLYVTDTFKENSDLIEMMFKLNQFKGFKLVPYTNDTRLLKLYNQYSEKLKESSLKTDPCKPINTFDIIKNKKLEIQSRGKIKQEDPVDYTSLNIEELIETLTESVLQNIEQSLPHTTDDGFLSTKQLSEFLQLKEQTIYGLVNQDKIPYEKRGQKLYFIKEEIVEWVKSGRKIKDTGDEKIENFFTSKLKYNKK</sequence>
<dbReference type="EMBL" id="JBHTMV010000002">
    <property type="protein sequence ID" value="MFD1292600.1"/>
    <property type="molecule type" value="Genomic_DNA"/>
</dbReference>
<feature type="domain" description="Helix-turn-helix" evidence="1">
    <location>
        <begin position="195"/>
        <end position="244"/>
    </location>
</feature>